<dbReference type="EMBL" id="JAIXMP010000029">
    <property type="protein sequence ID" value="KAI9251782.1"/>
    <property type="molecule type" value="Genomic_DNA"/>
</dbReference>
<feature type="region of interest" description="Disordered" evidence="1">
    <location>
        <begin position="1"/>
        <end position="43"/>
    </location>
</feature>
<keyword evidence="3" id="KW-1185">Reference proteome</keyword>
<gene>
    <name evidence="2" type="ORF">BDA99DRAFT_521174</name>
</gene>
<feature type="compositionally biased region" description="Polar residues" evidence="1">
    <location>
        <begin position="21"/>
        <end position="43"/>
    </location>
</feature>
<organism evidence="2 3">
    <name type="scientific">Phascolomyces articulosus</name>
    <dbReference type="NCBI Taxonomy" id="60185"/>
    <lineage>
        <taxon>Eukaryota</taxon>
        <taxon>Fungi</taxon>
        <taxon>Fungi incertae sedis</taxon>
        <taxon>Mucoromycota</taxon>
        <taxon>Mucoromycotina</taxon>
        <taxon>Mucoromycetes</taxon>
        <taxon>Mucorales</taxon>
        <taxon>Lichtheimiaceae</taxon>
        <taxon>Phascolomyces</taxon>
    </lineage>
</organism>
<dbReference type="AlphaFoldDB" id="A0AAD5JSH9"/>
<sequence>MQQFNLNVGTSQDHLHRPIPTTLSNRPTTTLVTPAPTSSSLIPNKPLTFNTALNRPSSYFLSTPSSLLPIAPSAAETDIKPTELKSGSGNTAHHRRALGNLTNASSMEWNLPPPYYQKKTTEGFSGGIIGFHRQHQQDNSSSLTSSSAEASLLPRFDPFGSNPLTAHFEQQKSLSHNDAPLLSSSSSTMLGVTEPSFITTSSTSTTAITTTTAPPSIPTPGSVRQLIPPSAVSSSPSTLFMFSGNTLSSSIGSGNNKSLSLLSLFFPYLMQQY</sequence>
<evidence type="ECO:0000313" key="3">
    <source>
        <dbReference type="Proteomes" id="UP001209540"/>
    </source>
</evidence>
<evidence type="ECO:0000256" key="1">
    <source>
        <dbReference type="SAM" id="MobiDB-lite"/>
    </source>
</evidence>
<feature type="compositionally biased region" description="Low complexity" evidence="1">
    <location>
        <begin position="201"/>
        <end position="214"/>
    </location>
</feature>
<reference evidence="2" key="1">
    <citation type="journal article" date="2022" name="IScience">
        <title>Evolution of zygomycete secretomes and the origins of terrestrial fungal ecologies.</title>
        <authorList>
            <person name="Chang Y."/>
            <person name="Wang Y."/>
            <person name="Mondo S."/>
            <person name="Ahrendt S."/>
            <person name="Andreopoulos W."/>
            <person name="Barry K."/>
            <person name="Beard J."/>
            <person name="Benny G.L."/>
            <person name="Blankenship S."/>
            <person name="Bonito G."/>
            <person name="Cuomo C."/>
            <person name="Desiro A."/>
            <person name="Gervers K.A."/>
            <person name="Hundley H."/>
            <person name="Kuo A."/>
            <person name="LaButti K."/>
            <person name="Lang B.F."/>
            <person name="Lipzen A."/>
            <person name="O'Donnell K."/>
            <person name="Pangilinan J."/>
            <person name="Reynolds N."/>
            <person name="Sandor L."/>
            <person name="Smith M.E."/>
            <person name="Tsang A."/>
            <person name="Grigoriev I.V."/>
            <person name="Stajich J.E."/>
            <person name="Spatafora J.W."/>
        </authorList>
    </citation>
    <scope>NUCLEOTIDE SEQUENCE</scope>
    <source>
        <strain evidence="2">RSA 2281</strain>
    </source>
</reference>
<protein>
    <submittedName>
        <fullName evidence="2">Uncharacterized protein</fullName>
    </submittedName>
</protein>
<feature type="region of interest" description="Disordered" evidence="1">
    <location>
        <begin position="201"/>
        <end position="222"/>
    </location>
</feature>
<comment type="caution">
    <text evidence="2">The sequence shown here is derived from an EMBL/GenBank/DDBJ whole genome shotgun (WGS) entry which is preliminary data.</text>
</comment>
<feature type="compositionally biased region" description="Polar residues" evidence="1">
    <location>
        <begin position="1"/>
        <end position="12"/>
    </location>
</feature>
<accession>A0AAD5JSH9</accession>
<reference evidence="2" key="2">
    <citation type="submission" date="2023-02" db="EMBL/GenBank/DDBJ databases">
        <authorList>
            <consortium name="DOE Joint Genome Institute"/>
            <person name="Mondo S.J."/>
            <person name="Chang Y."/>
            <person name="Wang Y."/>
            <person name="Ahrendt S."/>
            <person name="Andreopoulos W."/>
            <person name="Barry K."/>
            <person name="Beard J."/>
            <person name="Benny G.L."/>
            <person name="Blankenship S."/>
            <person name="Bonito G."/>
            <person name="Cuomo C."/>
            <person name="Desiro A."/>
            <person name="Gervers K.A."/>
            <person name="Hundley H."/>
            <person name="Kuo A."/>
            <person name="LaButti K."/>
            <person name="Lang B.F."/>
            <person name="Lipzen A."/>
            <person name="O'Donnell K."/>
            <person name="Pangilinan J."/>
            <person name="Reynolds N."/>
            <person name="Sandor L."/>
            <person name="Smith M.W."/>
            <person name="Tsang A."/>
            <person name="Grigoriev I.V."/>
            <person name="Stajich J.E."/>
            <person name="Spatafora J.W."/>
        </authorList>
    </citation>
    <scope>NUCLEOTIDE SEQUENCE</scope>
    <source>
        <strain evidence="2">RSA 2281</strain>
    </source>
</reference>
<name>A0AAD5JSH9_9FUNG</name>
<evidence type="ECO:0000313" key="2">
    <source>
        <dbReference type="EMBL" id="KAI9251782.1"/>
    </source>
</evidence>
<dbReference type="Proteomes" id="UP001209540">
    <property type="component" value="Unassembled WGS sequence"/>
</dbReference>
<proteinExistence type="predicted"/>